<dbReference type="GO" id="GO:0005737">
    <property type="term" value="C:cytoplasm"/>
    <property type="evidence" value="ECO:0007669"/>
    <property type="project" value="TreeGrafter"/>
</dbReference>
<dbReference type="PANTHER" id="PTHR13812">
    <property type="entry name" value="KETIMINE REDUCTASE MU-CRYSTALLIN"/>
    <property type="match status" value="1"/>
</dbReference>
<dbReference type="PANTHER" id="PTHR13812:SF19">
    <property type="entry name" value="KETIMINE REDUCTASE MU-CRYSTALLIN"/>
    <property type="match status" value="1"/>
</dbReference>
<dbReference type="KEGG" id="samy:DB32_001504"/>
<dbReference type="Gene3D" id="3.30.1780.10">
    <property type="entry name" value="ornithine cyclodeaminase, domain 1"/>
    <property type="match status" value="1"/>
</dbReference>
<dbReference type="Gene3D" id="3.40.50.720">
    <property type="entry name" value="NAD(P)-binding Rossmann-like Domain"/>
    <property type="match status" value="1"/>
</dbReference>
<gene>
    <name evidence="1" type="ORF">DB32_001504</name>
</gene>
<dbReference type="STRING" id="927083.DB32_001504"/>
<organism evidence="1 2">
    <name type="scientific">Sandaracinus amylolyticus</name>
    <dbReference type="NCBI Taxonomy" id="927083"/>
    <lineage>
        <taxon>Bacteria</taxon>
        <taxon>Pseudomonadati</taxon>
        <taxon>Myxococcota</taxon>
        <taxon>Polyangia</taxon>
        <taxon>Polyangiales</taxon>
        <taxon>Sandaracinaceae</taxon>
        <taxon>Sandaracinus</taxon>
    </lineage>
</organism>
<dbReference type="InterPro" id="IPR036291">
    <property type="entry name" value="NAD(P)-bd_dom_sf"/>
</dbReference>
<dbReference type="InterPro" id="IPR023401">
    <property type="entry name" value="ODC_N"/>
</dbReference>
<name>A0A0F6W0J6_9BACT</name>
<reference evidence="1 2" key="1">
    <citation type="submission" date="2015-03" db="EMBL/GenBank/DDBJ databases">
        <title>Genome assembly of Sandaracinus amylolyticus DSM 53668.</title>
        <authorList>
            <person name="Sharma G."/>
            <person name="Subramanian S."/>
        </authorList>
    </citation>
    <scope>NUCLEOTIDE SEQUENCE [LARGE SCALE GENOMIC DNA]</scope>
    <source>
        <strain evidence="1 2">DSM 53668</strain>
    </source>
</reference>
<evidence type="ECO:0000313" key="1">
    <source>
        <dbReference type="EMBL" id="AKF04355.1"/>
    </source>
</evidence>
<dbReference type="Pfam" id="PF02423">
    <property type="entry name" value="OCD_Mu_crystall"/>
    <property type="match status" value="1"/>
</dbReference>
<dbReference type="EMBL" id="CP011125">
    <property type="protein sequence ID" value="AKF04355.1"/>
    <property type="molecule type" value="Genomic_DNA"/>
</dbReference>
<dbReference type="PIRSF" id="PIRSF001439">
    <property type="entry name" value="CryM"/>
    <property type="match status" value="1"/>
</dbReference>
<dbReference type="Proteomes" id="UP000034883">
    <property type="component" value="Chromosome"/>
</dbReference>
<dbReference type="AlphaFoldDB" id="A0A0F6W0J6"/>
<evidence type="ECO:0000313" key="2">
    <source>
        <dbReference type="Proteomes" id="UP000034883"/>
    </source>
</evidence>
<protein>
    <submittedName>
        <fullName evidence="1">Ornithine cyclodeaminase</fullName>
    </submittedName>
</protein>
<dbReference type="InterPro" id="IPR003462">
    <property type="entry name" value="ODC_Mu_crystall"/>
</dbReference>
<keyword evidence="2" id="KW-1185">Reference proteome</keyword>
<dbReference type="SUPFAM" id="SSF51735">
    <property type="entry name" value="NAD(P)-binding Rossmann-fold domains"/>
    <property type="match status" value="1"/>
</dbReference>
<proteinExistence type="predicted"/>
<sequence length="310" mass="32213">MESVATMPMAVSAVEEAFAAHGRGEARMPPKVYLDLPEHDGDFRAMPSALAHVAGVKWVNSHPQNPARHGLPSVMGVYVLSDPETALPLAILDATWLTALRTGAAAAVASKHLASGAPRTVGFVGSGVQARTMLAAHRVVFGESFEPLFSDRVPALAEGLARELGGRAVSVEEACRADVVNTSTPSRTPVVKRAWLAASAHVNAMGADGPGKQELDPDILDAAQVVIDEPHQAEHSGEINVAIHDGRYALSKVAGTLGEVIVGAATIDRGALTVFDSTGLAIQDVALAWRIVEAARAKSVGVELDLVGVG</sequence>
<accession>A0A0F6W0J6</accession>